<dbReference type="GO" id="GO:1901137">
    <property type="term" value="P:carbohydrate derivative biosynthetic process"/>
    <property type="evidence" value="ECO:0007669"/>
    <property type="project" value="UniProtKB-ARBA"/>
</dbReference>
<dbReference type="InterPro" id="IPR028098">
    <property type="entry name" value="Glyco_trans_4-like_N"/>
</dbReference>
<comment type="caution">
    <text evidence="5">The sequence shown here is derived from an EMBL/GenBank/DDBJ whole genome shotgun (WGS) entry which is preliminary data.</text>
</comment>
<dbReference type="EMBL" id="JABZGF010000057">
    <property type="protein sequence ID" value="MBF0966155.1"/>
    <property type="molecule type" value="Genomic_DNA"/>
</dbReference>
<evidence type="ECO:0000313" key="6">
    <source>
        <dbReference type="Proteomes" id="UP000759246"/>
    </source>
</evidence>
<reference evidence="5" key="1">
    <citation type="submission" date="2020-04" db="EMBL/GenBank/DDBJ databases">
        <title>Deep metagenomics examines the oral microbiome during advanced dental caries in children, revealing novel taxa and co-occurrences with host molecules.</title>
        <authorList>
            <person name="Baker J.L."/>
            <person name="Morton J.T."/>
            <person name="Dinis M."/>
            <person name="Alvarez R."/>
            <person name="Tran N.C."/>
            <person name="Knight R."/>
            <person name="Edlund A."/>
        </authorList>
    </citation>
    <scope>NUCLEOTIDE SEQUENCE</scope>
    <source>
        <strain evidence="5">JCVI_30_bin.13</strain>
    </source>
</reference>
<dbReference type="AlphaFoldDB" id="A0A929RNG4"/>
<feature type="domain" description="Glycosyltransferase subfamily 4-like N-terminal" evidence="4">
    <location>
        <begin position="19"/>
        <end position="193"/>
    </location>
</feature>
<proteinExistence type="predicted"/>
<organism evidence="5 6">
    <name type="scientific">Actinomyces bouchesdurhonensis</name>
    <dbReference type="NCBI Taxonomy" id="1852361"/>
    <lineage>
        <taxon>Bacteria</taxon>
        <taxon>Bacillati</taxon>
        <taxon>Actinomycetota</taxon>
        <taxon>Actinomycetes</taxon>
        <taxon>Actinomycetales</taxon>
        <taxon>Actinomycetaceae</taxon>
        <taxon>Actinomyces</taxon>
    </lineage>
</organism>
<evidence type="ECO:0000256" key="2">
    <source>
        <dbReference type="ARBA" id="ARBA00022679"/>
    </source>
</evidence>
<dbReference type="PANTHER" id="PTHR45947:SF3">
    <property type="entry name" value="SULFOQUINOVOSYL TRANSFERASE SQD2"/>
    <property type="match status" value="1"/>
</dbReference>
<gene>
    <name evidence="5" type="ORF">HXK09_03140</name>
</gene>
<dbReference type="Proteomes" id="UP000759246">
    <property type="component" value="Unassembled WGS sequence"/>
</dbReference>
<sequence>MGKPLKILFVINDLYTRGNGLAASARRTIALLRERGHHVRVLSAPPRGGDECGIGFPDYPLPPLRVPIIASLIASQGYAFARVDRAQIKRALDWADVVHFEEPFFLQAVTARCARRCGVPAMVTYHIHPENLTASVYLDRLTCLNRAILGLWKHAIFNRCALVQCPSRSVADRVATLNLSPPLLLLSNGVPPQSEECGACQEVGDSLIIRILAVGRFSREKDQATIVRALRHSAHARSIQLTLAGRGPTERSLRAQASRLLRDGIIAHPVRFAFMNADELACEAARSDLYVHAARIEVEGLSALEVLRRGVVPIIARGPLTATSQFALSEDSVYEVGDARALARAVDAWIERGEGERQREAHRYRCAGDLYDIRACVDVLEE</sequence>
<keyword evidence="1" id="KW-0328">Glycosyltransferase</keyword>
<name>A0A929RNG4_9ACTO</name>
<evidence type="ECO:0000259" key="4">
    <source>
        <dbReference type="Pfam" id="PF13439"/>
    </source>
</evidence>
<evidence type="ECO:0000259" key="3">
    <source>
        <dbReference type="Pfam" id="PF00534"/>
    </source>
</evidence>
<feature type="non-terminal residue" evidence="5">
    <location>
        <position position="382"/>
    </location>
</feature>
<dbReference type="InterPro" id="IPR001296">
    <property type="entry name" value="Glyco_trans_1"/>
</dbReference>
<keyword evidence="2" id="KW-0808">Transferase</keyword>
<feature type="domain" description="Glycosyl transferase family 1" evidence="3">
    <location>
        <begin position="211"/>
        <end position="356"/>
    </location>
</feature>
<accession>A0A929RNG4</accession>
<evidence type="ECO:0000256" key="1">
    <source>
        <dbReference type="ARBA" id="ARBA00022676"/>
    </source>
</evidence>
<dbReference type="GO" id="GO:0016757">
    <property type="term" value="F:glycosyltransferase activity"/>
    <property type="evidence" value="ECO:0007669"/>
    <property type="project" value="UniProtKB-KW"/>
</dbReference>
<dbReference type="Pfam" id="PF00534">
    <property type="entry name" value="Glycos_transf_1"/>
    <property type="match status" value="1"/>
</dbReference>
<dbReference type="InterPro" id="IPR050194">
    <property type="entry name" value="Glycosyltransferase_grp1"/>
</dbReference>
<evidence type="ECO:0000313" key="5">
    <source>
        <dbReference type="EMBL" id="MBF0966155.1"/>
    </source>
</evidence>
<dbReference type="Pfam" id="PF13439">
    <property type="entry name" value="Glyco_transf_4"/>
    <property type="match status" value="1"/>
</dbReference>
<dbReference type="PANTHER" id="PTHR45947">
    <property type="entry name" value="SULFOQUINOVOSYL TRANSFERASE SQD2"/>
    <property type="match status" value="1"/>
</dbReference>
<dbReference type="SUPFAM" id="SSF53756">
    <property type="entry name" value="UDP-Glycosyltransferase/glycogen phosphorylase"/>
    <property type="match status" value="1"/>
</dbReference>
<protein>
    <submittedName>
        <fullName evidence="5">Glycosyltransferase</fullName>
    </submittedName>
</protein>
<dbReference type="Gene3D" id="3.40.50.2000">
    <property type="entry name" value="Glycogen Phosphorylase B"/>
    <property type="match status" value="2"/>
</dbReference>